<keyword evidence="2" id="KW-0732">Signal</keyword>
<keyword evidence="7" id="KW-1185">Reference proteome</keyword>
<protein>
    <submittedName>
        <fullName evidence="6">Oxidoreductase</fullName>
    </submittedName>
</protein>
<dbReference type="PANTHER" id="PTHR22604:SF105">
    <property type="entry name" value="TRANS-1,2-DIHYDROBENZENE-1,2-DIOL DEHYDROGENASE"/>
    <property type="match status" value="1"/>
</dbReference>
<dbReference type="Pfam" id="PF01408">
    <property type="entry name" value="GFO_IDH_MocA"/>
    <property type="match status" value="1"/>
</dbReference>
<evidence type="ECO:0000313" key="7">
    <source>
        <dbReference type="Proteomes" id="UP001161422"/>
    </source>
</evidence>
<reference evidence="6" key="2">
    <citation type="submission" date="2023-01" db="EMBL/GenBank/DDBJ databases">
        <title>Draft genome sequence of Paraferrimonas sedimenticola strain NBRC 101628.</title>
        <authorList>
            <person name="Sun Q."/>
            <person name="Mori K."/>
        </authorList>
    </citation>
    <scope>NUCLEOTIDE SEQUENCE</scope>
    <source>
        <strain evidence="6">NBRC 101628</strain>
    </source>
</reference>
<dbReference type="AlphaFoldDB" id="A0AA37W047"/>
<dbReference type="InterPro" id="IPR000683">
    <property type="entry name" value="Gfo/Idh/MocA-like_OxRdtase_N"/>
</dbReference>
<dbReference type="GO" id="GO:0016491">
    <property type="term" value="F:oxidoreductase activity"/>
    <property type="evidence" value="ECO:0007669"/>
    <property type="project" value="UniProtKB-KW"/>
</dbReference>
<dbReference type="Gene3D" id="3.30.360.10">
    <property type="entry name" value="Dihydrodipicolinate Reductase, domain 2"/>
    <property type="match status" value="1"/>
</dbReference>
<dbReference type="Pfam" id="PF22725">
    <property type="entry name" value="GFO_IDH_MocA_C3"/>
    <property type="match status" value="1"/>
</dbReference>
<comment type="similarity">
    <text evidence="1">Belongs to the Gfo/Idh/MocA family.</text>
</comment>
<dbReference type="Gene3D" id="3.40.50.720">
    <property type="entry name" value="NAD(P)-binding Rossmann-like Domain"/>
    <property type="match status" value="1"/>
</dbReference>
<reference evidence="6" key="1">
    <citation type="journal article" date="2014" name="Int. J. Syst. Evol. Microbiol.">
        <title>Complete genome sequence of Corynebacterium casei LMG S-19264T (=DSM 44701T), isolated from a smear-ripened cheese.</title>
        <authorList>
            <consortium name="US DOE Joint Genome Institute (JGI-PGF)"/>
            <person name="Walter F."/>
            <person name="Albersmeier A."/>
            <person name="Kalinowski J."/>
            <person name="Ruckert C."/>
        </authorList>
    </citation>
    <scope>NUCLEOTIDE SEQUENCE</scope>
    <source>
        <strain evidence="6">NBRC 101628</strain>
    </source>
</reference>
<feature type="domain" description="Gfo/Idh/MocA-like oxidoreductase N-terminal" evidence="4">
    <location>
        <begin position="4"/>
        <end position="122"/>
    </location>
</feature>
<accession>A0AA37W047</accession>
<evidence type="ECO:0000259" key="5">
    <source>
        <dbReference type="Pfam" id="PF22725"/>
    </source>
</evidence>
<dbReference type="SUPFAM" id="SSF51735">
    <property type="entry name" value="NAD(P)-binding Rossmann-fold domains"/>
    <property type="match status" value="1"/>
</dbReference>
<dbReference type="RefSeq" id="WP_095506471.1">
    <property type="nucleotide sequence ID" value="NZ_BSNC01000003.1"/>
</dbReference>
<sequence length="322" mass="36241">MKTIRWGILGAGRISEQFVSDLQRVEGCAVTAVAARSLKSAQDFAERHNIAQALEGYQALYQHADVDIIYIATPHTCHFEQASAALNAGKHVLCEKPMTVSLQQSKQLADIAKANNCYLMEGMWTWFLPAIRQAQDWIAQGRIGAIKHIKADFGYPIEYHPRRREYDAELAGGSLFEMGIYPVALAWLLTGRAPNARQVMARHADNGVADDIIWQQDYGDCYASLATSFRCKQQNWAYIIGDEGYIAIPDFWRAHRAELYHLDEMVEHFEEHREGFGFQHQATAVCEDLRAGLIESQRVSLADSHAFQAEIADINAIIAEQQ</sequence>
<gene>
    <name evidence="6" type="ORF">GCM10007895_12110</name>
</gene>
<dbReference type="Proteomes" id="UP001161422">
    <property type="component" value="Unassembled WGS sequence"/>
</dbReference>
<dbReference type="GO" id="GO:0000166">
    <property type="term" value="F:nucleotide binding"/>
    <property type="evidence" value="ECO:0007669"/>
    <property type="project" value="InterPro"/>
</dbReference>
<proteinExistence type="inferred from homology"/>
<dbReference type="InterPro" id="IPR036291">
    <property type="entry name" value="NAD(P)-bd_dom_sf"/>
</dbReference>
<evidence type="ECO:0000259" key="4">
    <source>
        <dbReference type="Pfam" id="PF01408"/>
    </source>
</evidence>
<evidence type="ECO:0000256" key="1">
    <source>
        <dbReference type="ARBA" id="ARBA00010928"/>
    </source>
</evidence>
<dbReference type="InterPro" id="IPR050984">
    <property type="entry name" value="Gfo/Idh/MocA_domain"/>
</dbReference>
<dbReference type="EMBL" id="BSNC01000003">
    <property type="protein sequence ID" value="GLP95905.1"/>
    <property type="molecule type" value="Genomic_DNA"/>
</dbReference>
<name>A0AA37W047_9GAMM</name>
<keyword evidence="3" id="KW-0560">Oxidoreductase</keyword>
<dbReference type="SUPFAM" id="SSF55347">
    <property type="entry name" value="Glyceraldehyde-3-phosphate dehydrogenase-like, C-terminal domain"/>
    <property type="match status" value="1"/>
</dbReference>
<feature type="domain" description="GFO/IDH/MocA-like oxidoreductase" evidence="5">
    <location>
        <begin position="131"/>
        <end position="246"/>
    </location>
</feature>
<evidence type="ECO:0000313" key="6">
    <source>
        <dbReference type="EMBL" id="GLP95905.1"/>
    </source>
</evidence>
<evidence type="ECO:0000256" key="2">
    <source>
        <dbReference type="ARBA" id="ARBA00022729"/>
    </source>
</evidence>
<organism evidence="6 7">
    <name type="scientific">Paraferrimonas sedimenticola</name>
    <dbReference type="NCBI Taxonomy" id="375674"/>
    <lineage>
        <taxon>Bacteria</taxon>
        <taxon>Pseudomonadati</taxon>
        <taxon>Pseudomonadota</taxon>
        <taxon>Gammaproteobacteria</taxon>
        <taxon>Alteromonadales</taxon>
        <taxon>Ferrimonadaceae</taxon>
        <taxon>Paraferrimonas</taxon>
    </lineage>
</organism>
<evidence type="ECO:0000256" key="3">
    <source>
        <dbReference type="ARBA" id="ARBA00023002"/>
    </source>
</evidence>
<comment type="caution">
    <text evidence="6">The sequence shown here is derived from an EMBL/GenBank/DDBJ whole genome shotgun (WGS) entry which is preliminary data.</text>
</comment>
<dbReference type="InterPro" id="IPR055170">
    <property type="entry name" value="GFO_IDH_MocA-like_dom"/>
</dbReference>
<dbReference type="PANTHER" id="PTHR22604">
    <property type="entry name" value="OXIDOREDUCTASES"/>
    <property type="match status" value="1"/>
</dbReference>